<dbReference type="Pfam" id="PF14646">
    <property type="entry name" value="MYCBPAP"/>
    <property type="match status" value="1"/>
</dbReference>
<reference evidence="2" key="1">
    <citation type="journal article" date="2022" name="bioRxiv">
        <title>Sequencing and chromosome-scale assembly of the giantPleurodeles waltlgenome.</title>
        <authorList>
            <person name="Brown T."/>
            <person name="Elewa A."/>
            <person name="Iarovenko S."/>
            <person name="Subramanian E."/>
            <person name="Araus A.J."/>
            <person name="Petzold A."/>
            <person name="Susuki M."/>
            <person name="Suzuki K.-i.T."/>
            <person name="Hayashi T."/>
            <person name="Toyoda A."/>
            <person name="Oliveira C."/>
            <person name="Osipova E."/>
            <person name="Leigh N.D."/>
            <person name="Simon A."/>
            <person name="Yun M.H."/>
        </authorList>
    </citation>
    <scope>NUCLEOTIDE SEQUENCE</scope>
    <source>
        <strain evidence="2">20211129_DDA</strain>
        <tissue evidence="2">Liver</tissue>
    </source>
</reference>
<evidence type="ECO:0008006" key="4">
    <source>
        <dbReference type="Google" id="ProtNLM"/>
    </source>
</evidence>
<feature type="compositionally biased region" description="Basic and acidic residues" evidence="1">
    <location>
        <begin position="63"/>
        <end position="75"/>
    </location>
</feature>
<accession>A0AAV7PP38</accession>
<evidence type="ECO:0000256" key="1">
    <source>
        <dbReference type="SAM" id="MobiDB-lite"/>
    </source>
</evidence>
<dbReference type="Proteomes" id="UP001066276">
    <property type="component" value="Chromosome 7"/>
</dbReference>
<feature type="region of interest" description="Disordered" evidence="1">
    <location>
        <begin position="208"/>
        <end position="240"/>
    </location>
</feature>
<gene>
    <name evidence="2" type="ORF">NDU88_008291</name>
</gene>
<sequence length="1005" mass="113537">MMNELPRSKMATRLVPSHCLCSWSRVWRVLSSLRFRVACNCLLFLWRRAEKSRERAGMASRPGKRDSRTRTPPEKKRSKGLEVFTPPVLEEPEPPSNGILSGEEIQALAIRVEDLEKLHAPRPPPDEQKPPVTSRVLVRKHRPEEKAKRTNLVVARPATSDAAPKGLDYAGLKVPHVDCTGQVPPHSILGSLQELKREAVARGNTQLAELIPDSPSPASLHQSSSKDEMKDRGKDESCWAPPKQHRALENWNYHMGLRKLQMRNLSKHLETPTNELLMNIDDYRRVQEERTLIDRCLPAIQDGKGYRAGSEFWNQPVHIGDELSGLTITLTQQQRGYPEPLIHVQKPKTIQLETGPGYPTKRSHVHSSWDKSIYLLQRRLELRPILEELSFTEPEIEGLEVIGKGRPYTSMSVSNHCLHEQKEEMPQNEKETLDPLKDYPDVIPEIVLGPSIQFCGQPARWIGSNCSHREEIGISARMTFEAVAGDKATSVMEVANDGTTAIWYEWRRLPYPVGLPEICTDRSVQRFYFNTNSGVILPGDTKAFSFLFRSPSAGIFSESWEFCTHPVLLGGASLQLSLFGISLYEDKTAELRRAVQSELEAKEAVVIAEELLLDLLSDVRSPERPRSPMDSYVTEEDLFKMKNPQLYYKDHIVREMHAVWKHQVDVPTVEEGEDSKSHPTEVVVDSKLLSTTEVPNLKSLPYTEVRDPKTATSTEIRDPERLLSIEVRDLKSPTVEQVRGLKGASATEFSDSQHSIKGKSSTVEEVRNTMNLAAGEVRNSISLPEKLEGPSSSWNLSLEDFKQAMLSIHDEEHREAVLSQLNKGIVELSFPLEETQPDLLYQTCLQLWRETIDGLVNHSILLRSILGLPEKEPPEELVQEEAVEPRRASKFGREEKKGGGLKEEKKITGSREKEEKKGATKPLGKDRSSEKEDRPVSRKSKGKEDKRGLRLSRDSKDLTSSTDSLEHLALEHKIQQPDPAAQAEYQEKLYTQVSVPTVSTDDHIV</sequence>
<protein>
    <recommendedName>
        <fullName evidence="4">MYCBP-associated protein</fullName>
    </recommendedName>
</protein>
<dbReference type="InterPro" id="IPR032707">
    <property type="entry name" value="MYCBPAP"/>
</dbReference>
<dbReference type="AlphaFoldDB" id="A0AAV7PP38"/>
<evidence type="ECO:0000313" key="3">
    <source>
        <dbReference type="Proteomes" id="UP001066276"/>
    </source>
</evidence>
<feature type="compositionally biased region" description="Basic and acidic residues" evidence="1">
    <location>
        <begin position="964"/>
        <end position="975"/>
    </location>
</feature>
<keyword evidence="3" id="KW-1185">Reference proteome</keyword>
<name>A0AAV7PP38_PLEWA</name>
<organism evidence="2 3">
    <name type="scientific">Pleurodeles waltl</name>
    <name type="common">Iberian ribbed newt</name>
    <dbReference type="NCBI Taxonomy" id="8319"/>
    <lineage>
        <taxon>Eukaryota</taxon>
        <taxon>Metazoa</taxon>
        <taxon>Chordata</taxon>
        <taxon>Craniata</taxon>
        <taxon>Vertebrata</taxon>
        <taxon>Euteleostomi</taxon>
        <taxon>Amphibia</taxon>
        <taxon>Batrachia</taxon>
        <taxon>Caudata</taxon>
        <taxon>Salamandroidea</taxon>
        <taxon>Salamandridae</taxon>
        <taxon>Pleurodelinae</taxon>
        <taxon>Pleurodeles</taxon>
    </lineage>
</organism>
<dbReference type="PANTHER" id="PTHR48421">
    <property type="entry name" value="MYCBP-ASSOCIATED PROTEIN"/>
    <property type="match status" value="1"/>
</dbReference>
<comment type="caution">
    <text evidence="2">The sequence shown here is derived from an EMBL/GenBank/DDBJ whole genome shotgun (WGS) entry which is preliminary data.</text>
</comment>
<dbReference type="PANTHER" id="PTHR48421:SF1">
    <property type="entry name" value="MYCBP-ASSOCIATED PROTEIN"/>
    <property type="match status" value="1"/>
</dbReference>
<feature type="compositionally biased region" description="Basic and acidic residues" evidence="1">
    <location>
        <begin position="224"/>
        <end position="237"/>
    </location>
</feature>
<feature type="region of interest" description="Disordered" evidence="1">
    <location>
        <begin position="54"/>
        <end position="99"/>
    </location>
</feature>
<feature type="compositionally biased region" description="Basic and acidic residues" evidence="1">
    <location>
        <begin position="883"/>
        <end position="957"/>
    </location>
</feature>
<proteinExistence type="predicted"/>
<feature type="region of interest" description="Disordered" evidence="1">
    <location>
        <begin position="873"/>
        <end position="987"/>
    </location>
</feature>
<evidence type="ECO:0000313" key="2">
    <source>
        <dbReference type="EMBL" id="KAJ1129931.1"/>
    </source>
</evidence>
<dbReference type="EMBL" id="JANPWB010000011">
    <property type="protein sequence ID" value="KAJ1129931.1"/>
    <property type="molecule type" value="Genomic_DNA"/>
</dbReference>